<evidence type="ECO:0000313" key="2">
    <source>
        <dbReference type="Proteomes" id="UP000603141"/>
    </source>
</evidence>
<gene>
    <name evidence="1" type="ORF">JIN85_17805</name>
</gene>
<dbReference type="EMBL" id="JAENIJ010000041">
    <property type="protein sequence ID" value="MBK1884279.1"/>
    <property type="molecule type" value="Genomic_DNA"/>
</dbReference>
<dbReference type="Proteomes" id="UP000603141">
    <property type="component" value="Unassembled WGS sequence"/>
</dbReference>
<dbReference type="AlphaFoldDB" id="A0A934SAH6"/>
<keyword evidence="2" id="KW-1185">Reference proteome</keyword>
<comment type="caution">
    <text evidence="1">The sequence shown here is derived from an EMBL/GenBank/DDBJ whole genome shotgun (WGS) entry which is preliminary data.</text>
</comment>
<accession>A0A934SAH6</accession>
<protein>
    <submittedName>
        <fullName evidence="1">Uncharacterized protein</fullName>
    </submittedName>
</protein>
<name>A0A934SAH6_9BACT</name>
<proteinExistence type="predicted"/>
<evidence type="ECO:0000313" key="1">
    <source>
        <dbReference type="EMBL" id="MBK1884279.1"/>
    </source>
</evidence>
<organism evidence="1 2">
    <name type="scientific">Luteolibacter pohnpeiensis</name>
    <dbReference type="NCBI Taxonomy" id="454153"/>
    <lineage>
        <taxon>Bacteria</taxon>
        <taxon>Pseudomonadati</taxon>
        <taxon>Verrucomicrobiota</taxon>
        <taxon>Verrucomicrobiia</taxon>
        <taxon>Verrucomicrobiales</taxon>
        <taxon>Verrucomicrobiaceae</taxon>
        <taxon>Luteolibacter</taxon>
    </lineage>
</organism>
<sequence length="118" mass="13093">MTCLPDDFPNGFAHPLQTFSQTLAVDEPNRGFKKWRQSLVVVVLLLGMRRPMIAATSPASAADINVIPSKRNSCLNEFKSEPLVASQLTTGVIRPAFRLSYPEMGIKTLYSIPLLILY</sequence>
<reference evidence="1" key="1">
    <citation type="submission" date="2021-01" db="EMBL/GenBank/DDBJ databases">
        <title>Modified the classification status of verrucomicrobia.</title>
        <authorList>
            <person name="Feng X."/>
        </authorList>
    </citation>
    <scope>NUCLEOTIDE SEQUENCE</scope>
    <source>
        <strain evidence="1">KCTC 22041</strain>
    </source>
</reference>